<protein>
    <recommendedName>
        <fullName evidence="9">Glycosyltransferase 61 catalytic domain-containing protein</fullName>
    </recommendedName>
</protein>
<comment type="caution">
    <text evidence="10">The sequence shown here is derived from an EMBL/GenBank/DDBJ whole genome shotgun (WGS) entry which is preliminary data.</text>
</comment>
<evidence type="ECO:0000313" key="11">
    <source>
        <dbReference type="Proteomes" id="UP000298030"/>
    </source>
</evidence>
<organism evidence="10 11">
    <name type="scientific">Coprinellus micaceus</name>
    <name type="common">Glistening ink-cap mushroom</name>
    <name type="synonym">Coprinus micaceus</name>
    <dbReference type="NCBI Taxonomy" id="71717"/>
    <lineage>
        <taxon>Eukaryota</taxon>
        <taxon>Fungi</taxon>
        <taxon>Dikarya</taxon>
        <taxon>Basidiomycota</taxon>
        <taxon>Agaricomycotina</taxon>
        <taxon>Agaricomycetes</taxon>
        <taxon>Agaricomycetidae</taxon>
        <taxon>Agaricales</taxon>
        <taxon>Agaricineae</taxon>
        <taxon>Psathyrellaceae</taxon>
        <taxon>Coprinellus</taxon>
    </lineage>
</organism>
<dbReference type="OrthoDB" id="529273at2759"/>
<dbReference type="PROSITE" id="PS51257">
    <property type="entry name" value="PROKAR_LIPOPROTEIN"/>
    <property type="match status" value="1"/>
</dbReference>
<evidence type="ECO:0000313" key="10">
    <source>
        <dbReference type="EMBL" id="TEB37366.1"/>
    </source>
</evidence>
<keyword evidence="7" id="KW-0325">Glycoprotein</keyword>
<keyword evidence="2" id="KW-0328">Glycosyltransferase</keyword>
<feature type="chain" id="PRO_5021339562" description="Glycosyltransferase 61 catalytic domain-containing protein" evidence="8">
    <location>
        <begin position="24"/>
        <end position="509"/>
    </location>
</feature>
<dbReference type="PANTHER" id="PTHR20961">
    <property type="entry name" value="GLYCOSYLTRANSFERASE"/>
    <property type="match status" value="1"/>
</dbReference>
<keyword evidence="6" id="KW-0472">Membrane</keyword>
<dbReference type="AlphaFoldDB" id="A0A4Y7TT72"/>
<comment type="subcellular location">
    <subcellularLocation>
        <location evidence="1">Membrane</location>
        <topology evidence="1">Single-pass membrane protein</topology>
    </subcellularLocation>
</comment>
<evidence type="ECO:0000256" key="5">
    <source>
        <dbReference type="ARBA" id="ARBA00022989"/>
    </source>
</evidence>
<keyword evidence="3" id="KW-0808">Transferase</keyword>
<evidence type="ECO:0000256" key="1">
    <source>
        <dbReference type="ARBA" id="ARBA00004167"/>
    </source>
</evidence>
<keyword evidence="8" id="KW-0732">Signal</keyword>
<reference evidence="10 11" key="1">
    <citation type="journal article" date="2019" name="Nat. Ecol. Evol.">
        <title>Megaphylogeny resolves global patterns of mushroom evolution.</title>
        <authorList>
            <person name="Varga T."/>
            <person name="Krizsan K."/>
            <person name="Foldi C."/>
            <person name="Dima B."/>
            <person name="Sanchez-Garcia M."/>
            <person name="Sanchez-Ramirez S."/>
            <person name="Szollosi G.J."/>
            <person name="Szarkandi J.G."/>
            <person name="Papp V."/>
            <person name="Albert L."/>
            <person name="Andreopoulos W."/>
            <person name="Angelini C."/>
            <person name="Antonin V."/>
            <person name="Barry K.W."/>
            <person name="Bougher N.L."/>
            <person name="Buchanan P."/>
            <person name="Buyck B."/>
            <person name="Bense V."/>
            <person name="Catcheside P."/>
            <person name="Chovatia M."/>
            <person name="Cooper J."/>
            <person name="Damon W."/>
            <person name="Desjardin D."/>
            <person name="Finy P."/>
            <person name="Geml J."/>
            <person name="Haridas S."/>
            <person name="Hughes K."/>
            <person name="Justo A."/>
            <person name="Karasinski D."/>
            <person name="Kautmanova I."/>
            <person name="Kiss B."/>
            <person name="Kocsube S."/>
            <person name="Kotiranta H."/>
            <person name="LaButti K.M."/>
            <person name="Lechner B.E."/>
            <person name="Liimatainen K."/>
            <person name="Lipzen A."/>
            <person name="Lukacs Z."/>
            <person name="Mihaltcheva S."/>
            <person name="Morgado L.N."/>
            <person name="Niskanen T."/>
            <person name="Noordeloos M.E."/>
            <person name="Ohm R.A."/>
            <person name="Ortiz-Santana B."/>
            <person name="Ovrebo C."/>
            <person name="Racz N."/>
            <person name="Riley R."/>
            <person name="Savchenko A."/>
            <person name="Shiryaev A."/>
            <person name="Soop K."/>
            <person name="Spirin V."/>
            <person name="Szebenyi C."/>
            <person name="Tomsovsky M."/>
            <person name="Tulloss R.E."/>
            <person name="Uehling J."/>
            <person name="Grigoriev I.V."/>
            <person name="Vagvolgyi C."/>
            <person name="Papp T."/>
            <person name="Martin F.M."/>
            <person name="Miettinen O."/>
            <person name="Hibbett D.S."/>
            <person name="Nagy L.G."/>
        </authorList>
    </citation>
    <scope>NUCLEOTIDE SEQUENCE [LARGE SCALE GENOMIC DNA]</scope>
    <source>
        <strain evidence="10 11">FP101781</strain>
    </source>
</reference>
<evidence type="ECO:0000256" key="8">
    <source>
        <dbReference type="SAM" id="SignalP"/>
    </source>
</evidence>
<keyword evidence="4" id="KW-0812">Transmembrane</keyword>
<evidence type="ECO:0000256" key="4">
    <source>
        <dbReference type="ARBA" id="ARBA00022692"/>
    </source>
</evidence>
<evidence type="ECO:0000256" key="2">
    <source>
        <dbReference type="ARBA" id="ARBA00022676"/>
    </source>
</evidence>
<dbReference type="GO" id="GO:0005783">
    <property type="term" value="C:endoplasmic reticulum"/>
    <property type="evidence" value="ECO:0007669"/>
    <property type="project" value="TreeGrafter"/>
</dbReference>
<name>A0A4Y7TT72_COPMI</name>
<dbReference type="EMBL" id="QPFP01000004">
    <property type="protein sequence ID" value="TEB37366.1"/>
    <property type="molecule type" value="Genomic_DNA"/>
</dbReference>
<dbReference type="Proteomes" id="UP000298030">
    <property type="component" value="Unassembled WGS sequence"/>
</dbReference>
<dbReference type="GO" id="GO:0035269">
    <property type="term" value="P:protein O-linked glycosylation via mannose"/>
    <property type="evidence" value="ECO:0007669"/>
    <property type="project" value="TreeGrafter"/>
</dbReference>
<dbReference type="PANTHER" id="PTHR20961:SF38">
    <property type="entry name" value="PROTEIN O-LINKED-MANNOSE BETA-1,4-N-ACETYLGLUCOSAMINYLTRANSFERASE 2"/>
    <property type="match status" value="1"/>
</dbReference>
<evidence type="ECO:0000256" key="6">
    <source>
        <dbReference type="ARBA" id="ARBA00023136"/>
    </source>
</evidence>
<dbReference type="STRING" id="71717.A0A4Y7TT72"/>
<dbReference type="GO" id="GO:0097363">
    <property type="term" value="F:protein O-acetylglucosaminyltransferase activity"/>
    <property type="evidence" value="ECO:0007669"/>
    <property type="project" value="TreeGrafter"/>
</dbReference>
<sequence length="509" mass="56824">MRRQPALVGAVVTACLLLLATNSDHWRSISTRGLPTLRWSAPQSELYSNLCGPTSIQNSEDLRLGTRTQPTDLGTTTPSVPYALGSDLKVGAHTWGYSVLDRLYLRNGTFYIVTSDRDSLPTKAEIIHRLGRISTQGDEDDEGSELVKYISPAESRGVLGDFATVISGVSFLILDPPRYLAHFFHYWGEVLLGAWRVYSSLALSSDPSLINSLPFPSRFVFPFVDNGEWRDRADLNGPLMRLAFPDVHIVKSDVWGDWIKTGGTIVFERSVTVNRVSAHKSSLASIWFKMLSSTQNITVPNQFWEPIRKSVSQQLWGYAPQVTNSGRPASTPRLAPNPDATGIYDSLPIVTYISRQTTGRRLIDSHHEELVAALRLLEIEGVCTVRIPVMEKLTLKEQLAEVASSTILLGVHGNGLTHQIFMPPSLRSAVIEMQPPGDYAFDYWMLARNMGHKHFMVQNDTVTTYRPGEWHNGIHIGENFHSNNIPVSGSVVADLIRERLMQMEEKVED</sequence>
<dbReference type="Pfam" id="PF04577">
    <property type="entry name" value="Glyco_transf_61"/>
    <property type="match status" value="1"/>
</dbReference>
<gene>
    <name evidence="10" type="ORF">FA13DRAFT_1726446</name>
</gene>
<keyword evidence="11" id="KW-1185">Reference proteome</keyword>
<dbReference type="InterPro" id="IPR007657">
    <property type="entry name" value="Glycosyltransferase_61"/>
</dbReference>
<evidence type="ECO:0000259" key="9">
    <source>
        <dbReference type="Pfam" id="PF04577"/>
    </source>
</evidence>
<feature type="domain" description="Glycosyltransferase 61 catalytic" evidence="9">
    <location>
        <begin position="241"/>
        <end position="425"/>
    </location>
</feature>
<keyword evidence="5" id="KW-1133">Transmembrane helix</keyword>
<feature type="signal peptide" evidence="8">
    <location>
        <begin position="1"/>
        <end position="23"/>
    </location>
</feature>
<accession>A0A4Y7TT72</accession>
<evidence type="ECO:0000256" key="3">
    <source>
        <dbReference type="ARBA" id="ARBA00022679"/>
    </source>
</evidence>
<dbReference type="InterPro" id="IPR049625">
    <property type="entry name" value="Glyco_transf_61_cat"/>
</dbReference>
<evidence type="ECO:0000256" key="7">
    <source>
        <dbReference type="ARBA" id="ARBA00023180"/>
    </source>
</evidence>
<proteinExistence type="predicted"/>
<dbReference type="GO" id="GO:0016020">
    <property type="term" value="C:membrane"/>
    <property type="evidence" value="ECO:0007669"/>
    <property type="project" value="UniProtKB-SubCell"/>
</dbReference>